<comment type="subcellular location">
    <subcellularLocation>
        <location evidence="1">Cell membrane</location>
        <topology evidence="1">Multi-pass membrane protein</topology>
    </subcellularLocation>
</comment>
<feature type="transmembrane region" description="Helical" evidence="6">
    <location>
        <begin position="99"/>
        <end position="116"/>
    </location>
</feature>
<evidence type="ECO:0000256" key="1">
    <source>
        <dbReference type="ARBA" id="ARBA00004651"/>
    </source>
</evidence>
<keyword evidence="9" id="KW-1185">Reference proteome</keyword>
<feature type="domain" description="Major facilitator superfamily (MFS) profile" evidence="7">
    <location>
        <begin position="7"/>
        <end position="387"/>
    </location>
</feature>
<dbReference type="Proteomes" id="UP000242469">
    <property type="component" value="Unassembled WGS sequence"/>
</dbReference>
<feature type="transmembrane region" description="Helical" evidence="6">
    <location>
        <begin position="272"/>
        <end position="291"/>
    </location>
</feature>
<protein>
    <submittedName>
        <fullName evidence="8">Predicted arabinose efflux permease, MFS family</fullName>
    </submittedName>
</protein>
<keyword evidence="3 6" id="KW-0812">Transmembrane</keyword>
<dbReference type="InterPro" id="IPR020846">
    <property type="entry name" value="MFS_dom"/>
</dbReference>
<dbReference type="RefSeq" id="WP_091821989.1">
    <property type="nucleotide sequence ID" value="NZ_FNRJ01000001.1"/>
</dbReference>
<evidence type="ECO:0000313" key="9">
    <source>
        <dbReference type="Proteomes" id="UP000242469"/>
    </source>
</evidence>
<dbReference type="SUPFAM" id="SSF103473">
    <property type="entry name" value="MFS general substrate transporter"/>
    <property type="match status" value="1"/>
</dbReference>
<gene>
    <name evidence="8" type="ORF">SAMN02745729_101311</name>
</gene>
<dbReference type="InterPro" id="IPR036259">
    <property type="entry name" value="MFS_trans_sf"/>
</dbReference>
<feature type="transmembrane region" description="Helical" evidence="6">
    <location>
        <begin position="363"/>
        <end position="383"/>
    </location>
</feature>
<dbReference type="InterPro" id="IPR011701">
    <property type="entry name" value="MFS"/>
</dbReference>
<feature type="transmembrane region" description="Helical" evidence="6">
    <location>
        <begin position="12"/>
        <end position="33"/>
    </location>
</feature>
<feature type="transmembrane region" description="Helical" evidence="6">
    <location>
        <begin position="142"/>
        <end position="162"/>
    </location>
</feature>
<evidence type="ECO:0000313" key="8">
    <source>
        <dbReference type="EMBL" id="SEA04360.1"/>
    </source>
</evidence>
<dbReference type="EMBL" id="FNRJ01000001">
    <property type="protein sequence ID" value="SEA04360.1"/>
    <property type="molecule type" value="Genomic_DNA"/>
</dbReference>
<dbReference type="Gene3D" id="1.20.1250.20">
    <property type="entry name" value="MFS general substrate transporter like domains"/>
    <property type="match status" value="2"/>
</dbReference>
<evidence type="ECO:0000256" key="4">
    <source>
        <dbReference type="ARBA" id="ARBA00022989"/>
    </source>
</evidence>
<evidence type="ECO:0000259" key="7">
    <source>
        <dbReference type="PROSITE" id="PS50850"/>
    </source>
</evidence>
<dbReference type="AlphaFoldDB" id="A0A1H3XYP1"/>
<feature type="transmembrane region" description="Helical" evidence="6">
    <location>
        <begin position="168"/>
        <end position="186"/>
    </location>
</feature>
<dbReference type="STRING" id="1122198.SAMN02745729_101311"/>
<dbReference type="PANTHER" id="PTHR43124:SF3">
    <property type="entry name" value="CHLORAMPHENICOL EFFLUX PUMP RV0191"/>
    <property type="match status" value="1"/>
</dbReference>
<evidence type="ECO:0000256" key="5">
    <source>
        <dbReference type="ARBA" id="ARBA00023136"/>
    </source>
</evidence>
<dbReference type="OrthoDB" id="7030876at2"/>
<feature type="transmembrane region" description="Helical" evidence="6">
    <location>
        <begin position="297"/>
        <end position="322"/>
    </location>
</feature>
<feature type="transmembrane region" description="Helical" evidence="6">
    <location>
        <begin position="45"/>
        <end position="66"/>
    </location>
</feature>
<name>A0A1H3XYP1_9GAMM</name>
<dbReference type="InterPro" id="IPR050189">
    <property type="entry name" value="MFS_Efflux_Transporters"/>
</dbReference>
<evidence type="ECO:0000256" key="2">
    <source>
        <dbReference type="ARBA" id="ARBA00022475"/>
    </source>
</evidence>
<keyword evidence="4 6" id="KW-1133">Transmembrane helix</keyword>
<proteinExistence type="predicted"/>
<organism evidence="8 9">
    <name type="scientific">Marinobacterium iners DSM 11526</name>
    <dbReference type="NCBI Taxonomy" id="1122198"/>
    <lineage>
        <taxon>Bacteria</taxon>
        <taxon>Pseudomonadati</taxon>
        <taxon>Pseudomonadota</taxon>
        <taxon>Gammaproteobacteria</taxon>
        <taxon>Oceanospirillales</taxon>
        <taxon>Oceanospirillaceae</taxon>
        <taxon>Marinobacterium</taxon>
    </lineage>
</organism>
<dbReference type="Pfam" id="PF07690">
    <property type="entry name" value="MFS_1"/>
    <property type="match status" value="1"/>
</dbReference>
<dbReference type="GO" id="GO:0005886">
    <property type="term" value="C:plasma membrane"/>
    <property type="evidence" value="ECO:0007669"/>
    <property type="project" value="UniProtKB-SubCell"/>
</dbReference>
<sequence>MHNQIRVSEPALTALLLAAMGMPMMVFYAVGVLGPEIMWTLQLPVAALGWLTTATFGVAAAASLVAGPLVSRIGVRCSLLALFVLVALSFGLIRMTSGFYGLLMALLVCGLAQALANPSTNQAIAHWADPERKAFLVGLKQSGVQLSALLAGALMPLLAGWFSWQDAFLFWVPVLIVLVLLGARMIPSDQSDRPSRPISVIRPNRELILLALVQLGVGLTLSSFMTYLGVFAAEMGVSPSSVGLMVMLFGVIGVLARTLLTPLARNWPDESLMLGVLIVGACVALSVMQLTTQAYHLPLWSAVTGIGATLVATNAIAMSMLLHDPGFGEVPRASGWLSAGFFTGFALGPPGFGALVATWGFTIALWGLVACLLLALVAVVMLAGHRRRRAELAPASG</sequence>
<keyword evidence="2" id="KW-1003">Cell membrane</keyword>
<feature type="transmembrane region" description="Helical" evidence="6">
    <location>
        <begin position="334"/>
        <end position="357"/>
    </location>
</feature>
<feature type="transmembrane region" description="Helical" evidence="6">
    <location>
        <begin position="242"/>
        <end position="260"/>
    </location>
</feature>
<dbReference type="PANTHER" id="PTHR43124">
    <property type="entry name" value="PURINE EFFLUX PUMP PBUE"/>
    <property type="match status" value="1"/>
</dbReference>
<keyword evidence="5 6" id="KW-0472">Membrane</keyword>
<reference evidence="9" key="1">
    <citation type="submission" date="2016-10" db="EMBL/GenBank/DDBJ databases">
        <authorList>
            <person name="Varghese N."/>
            <person name="Submissions S."/>
        </authorList>
    </citation>
    <scope>NUCLEOTIDE SEQUENCE [LARGE SCALE GENOMIC DNA]</scope>
    <source>
        <strain evidence="9">DSM 11526</strain>
    </source>
</reference>
<accession>A0A1H3XYP1</accession>
<feature type="transmembrane region" description="Helical" evidence="6">
    <location>
        <begin position="207"/>
        <end position="230"/>
    </location>
</feature>
<dbReference type="PROSITE" id="PS50850">
    <property type="entry name" value="MFS"/>
    <property type="match status" value="1"/>
</dbReference>
<evidence type="ECO:0000256" key="6">
    <source>
        <dbReference type="SAM" id="Phobius"/>
    </source>
</evidence>
<feature type="transmembrane region" description="Helical" evidence="6">
    <location>
        <begin position="73"/>
        <end position="93"/>
    </location>
</feature>
<dbReference type="GO" id="GO:0022857">
    <property type="term" value="F:transmembrane transporter activity"/>
    <property type="evidence" value="ECO:0007669"/>
    <property type="project" value="InterPro"/>
</dbReference>
<evidence type="ECO:0000256" key="3">
    <source>
        <dbReference type="ARBA" id="ARBA00022692"/>
    </source>
</evidence>